<feature type="non-terminal residue" evidence="1">
    <location>
        <position position="73"/>
    </location>
</feature>
<protein>
    <submittedName>
        <fullName evidence="1">Peptidase</fullName>
    </submittedName>
</protein>
<proteinExistence type="predicted"/>
<evidence type="ECO:0000313" key="1">
    <source>
        <dbReference type="EMBL" id="MEL0657420.1"/>
    </source>
</evidence>
<organism evidence="1 2">
    <name type="scientific">Pseudoalteromonas issachenkonii</name>
    <dbReference type="NCBI Taxonomy" id="152297"/>
    <lineage>
        <taxon>Bacteria</taxon>
        <taxon>Pseudomonadati</taxon>
        <taxon>Pseudomonadota</taxon>
        <taxon>Gammaproteobacteria</taxon>
        <taxon>Alteromonadales</taxon>
        <taxon>Pseudoalteromonadaceae</taxon>
        <taxon>Pseudoalteromonas</taxon>
    </lineage>
</organism>
<gene>
    <name evidence="1" type="ORF">V6257_20755</name>
</gene>
<reference evidence="1 2" key="1">
    <citation type="submission" date="2024-02" db="EMBL/GenBank/DDBJ databases">
        <title>Bacteria isolated from the canopy kelp, Nereocystis luetkeana.</title>
        <authorList>
            <person name="Pfister C.A."/>
            <person name="Younker I.T."/>
            <person name="Light S.H."/>
        </authorList>
    </citation>
    <scope>NUCLEOTIDE SEQUENCE [LARGE SCALE GENOMIC DNA]</scope>
    <source>
        <strain evidence="1 2">TI.1.03</strain>
    </source>
</reference>
<dbReference type="Proteomes" id="UP001371391">
    <property type="component" value="Unassembled WGS sequence"/>
</dbReference>
<name>A0ABU9H6B7_9GAMM</name>
<sequence length="73" mass="7950">IIEDVGKVTHIAPSDEYNHLIGVPQEQFGVIYYAARDLGLCMGFTDSPYVTTTEVYPDSPTATDVECILAQVA</sequence>
<comment type="caution">
    <text evidence="1">The sequence shown here is derived from an EMBL/GenBank/DDBJ whole genome shotgun (WGS) entry which is preliminary data.</text>
</comment>
<keyword evidence="2" id="KW-1185">Reference proteome</keyword>
<accession>A0ABU9H6B7</accession>
<evidence type="ECO:0000313" key="2">
    <source>
        <dbReference type="Proteomes" id="UP001371391"/>
    </source>
</evidence>
<feature type="non-terminal residue" evidence="1">
    <location>
        <position position="1"/>
    </location>
</feature>
<dbReference type="Gene3D" id="3.40.630.10">
    <property type="entry name" value="Zn peptidases"/>
    <property type="match status" value="1"/>
</dbReference>
<dbReference type="EMBL" id="JBAKAW010000219">
    <property type="protein sequence ID" value="MEL0657420.1"/>
    <property type="molecule type" value="Genomic_DNA"/>
</dbReference>